<dbReference type="Pfam" id="PF00005">
    <property type="entry name" value="ABC_tran"/>
    <property type="match status" value="1"/>
</dbReference>
<feature type="domain" description="ABC transporter" evidence="9">
    <location>
        <begin position="356"/>
        <end position="590"/>
    </location>
</feature>
<evidence type="ECO:0000256" key="1">
    <source>
        <dbReference type="ARBA" id="ARBA00004651"/>
    </source>
</evidence>
<dbReference type="CDD" id="cd18544">
    <property type="entry name" value="ABC_6TM_TmrA_like"/>
    <property type="match status" value="1"/>
</dbReference>
<dbReference type="InterPro" id="IPR017871">
    <property type="entry name" value="ABC_transporter-like_CS"/>
</dbReference>
<dbReference type="Pfam" id="PF00664">
    <property type="entry name" value="ABC_membrane"/>
    <property type="match status" value="1"/>
</dbReference>
<dbReference type="GO" id="GO:0005524">
    <property type="term" value="F:ATP binding"/>
    <property type="evidence" value="ECO:0007669"/>
    <property type="project" value="UniProtKB-KW"/>
</dbReference>
<dbReference type="InterPro" id="IPR003593">
    <property type="entry name" value="AAA+_ATPase"/>
</dbReference>
<dbReference type="EMBL" id="JAHJDP010000056">
    <property type="protein sequence ID" value="MBU2691318.1"/>
    <property type="molecule type" value="Genomic_DNA"/>
</dbReference>
<evidence type="ECO:0000256" key="6">
    <source>
        <dbReference type="ARBA" id="ARBA00022989"/>
    </source>
</evidence>
<dbReference type="GO" id="GO:0015421">
    <property type="term" value="F:ABC-type oligopeptide transporter activity"/>
    <property type="evidence" value="ECO:0007669"/>
    <property type="project" value="TreeGrafter"/>
</dbReference>
<proteinExistence type="predicted"/>
<sequence>MSQRSTQKSHSEEESLGKVYDRILMGRLFEYIAPYRALMAAGIVLLLLLSLVELSFPYLTKTAIDGPFANSDWRGLMRISIIFLALQLVAFFLRFAQIYTAQSLGQRIIFDLRRRILQHIHDLDMETFDRQPVGRLMTRVTNDVEVLNQLFTTGLVNIAGDLITLLGIVIILFLLNVELATVSLIVVPLLFIATHLFRSKVRKAFVVIRVKTAALNSFIQESTQGIALIQVMRRERHRYGQFKTINGEYRDAYVRSIFYYAVFFPLVDGLEELAVALVLGYGGAKIIGGILTFGALVAFIQYSQRFFRPIRDLTERYNTLQSAMAAAERIFALLDTEGRIQSDSKPYLPVNVLGGVEFRNVSFAYRADQPVLEDVSFNVNPGETIAIVGPTGAGKTTISSLLTRFYEIQTGAILLDGIDIRKWDLVALRHSVGIVLQDAFLFSGTVAENIRLRDSSIPYSRMEWAARQVQAHELIQRLPKGYDTPIGERGARLSVGERQLLAFARALVFDPPLLVLDEATSSIDSETEARIQLALRRLASDRTSILIAHRLSTIRDAGKIIVLNKGRLIDQGPHEELVQRCSIYKTLYELQIQESV</sequence>
<accession>A0A948RXF3</accession>
<feature type="transmembrane region" description="Helical" evidence="8">
    <location>
        <begin position="76"/>
        <end position="96"/>
    </location>
</feature>
<dbReference type="SUPFAM" id="SSF90123">
    <property type="entry name" value="ABC transporter transmembrane region"/>
    <property type="match status" value="1"/>
</dbReference>
<evidence type="ECO:0000256" key="3">
    <source>
        <dbReference type="ARBA" id="ARBA00022692"/>
    </source>
</evidence>
<evidence type="ECO:0000259" key="9">
    <source>
        <dbReference type="PROSITE" id="PS50893"/>
    </source>
</evidence>
<keyword evidence="2" id="KW-0813">Transport</keyword>
<feature type="transmembrane region" description="Helical" evidence="8">
    <location>
        <begin position="286"/>
        <end position="303"/>
    </location>
</feature>
<dbReference type="SMART" id="SM00382">
    <property type="entry name" value="AAA"/>
    <property type="match status" value="1"/>
</dbReference>
<dbReference type="PROSITE" id="PS50929">
    <property type="entry name" value="ABC_TM1F"/>
    <property type="match status" value="1"/>
</dbReference>
<dbReference type="InterPro" id="IPR027417">
    <property type="entry name" value="P-loop_NTPase"/>
</dbReference>
<evidence type="ECO:0000256" key="5">
    <source>
        <dbReference type="ARBA" id="ARBA00022840"/>
    </source>
</evidence>
<dbReference type="PANTHER" id="PTHR43394:SF1">
    <property type="entry name" value="ATP-BINDING CASSETTE SUB-FAMILY B MEMBER 10, MITOCHONDRIAL"/>
    <property type="match status" value="1"/>
</dbReference>
<dbReference type="PANTHER" id="PTHR43394">
    <property type="entry name" value="ATP-DEPENDENT PERMEASE MDL1, MITOCHONDRIAL"/>
    <property type="match status" value="1"/>
</dbReference>
<dbReference type="Gene3D" id="3.40.50.300">
    <property type="entry name" value="P-loop containing nucleotide triphosphate hydrolases"/>
    <property type="match status" value="1"/>
</dbReference>
<comment type="caution">
    <text evidence="11">The sequence shown here is derived from an EMBL/GenBank/DDBJ whole genome shotgun (WGS) entry which is preliminary data.</text>
</comment>
<evidence type="ECO:0000256" key="2">
    <source>
        <dbReference type="ARBA" id="ARBA00022448"/>
    </source>
</evidence>
<feature type="transmembrane region" description="Helical" evidence="8">
    <location>
        <begin position="180"/>
        <end position="197"/>
    </location>
</feature>
<keyword evidence="7 8" id="KW-0472">Membrane</keyword>
<evidence type="ECO:0000313" key="12">
    <source>
        <dbReference type="Proteomes" id="UP000777784"/>
    </source>
</evidence>
<dbReference type="PROSITE" id="PS50893">
    <property type="entry name" value="ABC_TRANSPORTER_2"/>
    <property type="match status" value="1"/>
</dbReference>
<keyword evidence="3 8" id="KW-0812">Transmembrane</keyword>
<evidence type="ECO:0000259" key="10">
    <source>
        <dbReference type="PROSITE" id="PS50929"/>
    </source>
</evidence>
<evidence type="ECO:0000256" key="8">
    <source>
        <dbReference type="SAM" id="Phobius"/>
    </source>
</evidence>
<evidence type="ECO:0000313" key="11">
    <source>
        <dbReference type="EMBL" id="MBU2691318.1"/>
    </source>
</evidence>
<protein>
    <submittedName>
        <fullName evidence="11">ABC transporter ATP-binding protein/permease</fullName>
    </submittedName>
</protein>
<dbReference type="AlphaFoldDB" id="A0A948RXF3"/>
<keyword evidence="5 11" id="KW-0067">ATP-binding</keyword>
<gene>
    <name evidence="11" type="ORF">KJ970_10375</name>
</gene>
<feature type="domain" description="ABC transmembrane type-1" evidence="10">
    <location>
        <begin position="40"/>
        <end position="322"/>
    </location>
</feature>
<dbReference type="Proteomes" id="UP000777784">
    <property type="component" value="Unassembled WGS sequence"/>
</dbReference>
<feature type="transmembrane region" description="Helical" evidence="8">
    <location>
        <begin position="37"/>
        <end position="56"/>
    </location>
</feature>
<organism evidence="11 12">
    <name type="scientific">Eiseniibacteriota bacterium</name>
    <dbReference type="NCBI Taxonomy" id="2212470"/>
    <lineage>
        <taxon>Bacteria</taxon>
        <taxon>Candidatus Eiseniibacteriota</taxon>
    </lineage>
</organism>
<dbReference type="GO" id="GO:0016887">
    <property type="term" value="F:ATP hydrolysis activity"/>
    <property type="evidence" value="ECO:0007669"/>
    <property type="project" value="InterPro"/>
</dbReference>
<evidence type="ECO:0000256" key="7">
    <source>
        <dbReference type="ARBA" id="ARBA00023136"/>
    </source>
</evidence>
<dbReference type="InterPro" id="IPR011527">
    <property type="entry name" value="ABC1_TM_dom"/>
</dbReference>
<dbReference type="InterPro" id="IPR003439">
    <property type="entry name" value="ABC_transporter-like_ATP-bd"/>
</dbReference>
<name>A0A948RXF3_UNCEI</name>
<dbReference type="InterPro" id="IPR039421">
    <property type="entry name" value="Type_1_exporter"/>
</dbReference>
<dbReference type="CDD" id="cd03254">
    <property type="entry name" value="ABCC_Glucan_exporter_like"/>
    <property type="match status" value="1"/>
</dbReference>
<reference evidence="11" key="1">
    <citation type="submission" date="2021-05" db="EMBL/GenBank/DDBJ databases">
        <title>Energy efficiency and biological interactions define the core microbiome of deep oligotrophic groundwater.</title>
        <authorList>
            <person name="Mehrshad M."/>
            <person name="Lopez-Fernandez M."/>
            <person name="Bell E."/>
            <person name="Bernier-Latmani R."/>
            <person name="Bertilsson S."/>
            <person name="Dopson M."/>
        </authorList>
    </citation>
    <scope>NUCLEOTIDE SEQUENCE</scope>
    <source>
        <strain evidence="11">Modern_marine.mb.64</strain>
    </source>
</reference>
<dbReference type="PROSITE" id="PS00211">
    <property type="entry name" value="ABC_TRANSPORTER_1"/>
    <property type="match status" value="1"/>
</dbReference>
<keyword evidence="6 8" id="KW-1133">Transmembrane helix</keyword>
<keyword evidence="4" id="KW-0547">Nucleotide-binding</keyword>
<dbReference type="FunFam" id="3.40.50.300:FF:000287">
    <property type="entry name" value="Multidrug ABC transporter ATP-binding protein"/>
    <property type="match status" value="1"/>
</dbReference>
<dbReference type="SUPFAM" id="SSF52540">
    <property type="entry name" value="P-loop containing nucleoside triphosphate hydrolases"/>
    <property type="match status" value="1"/>
</dbReference>
<evidence type="ECO:0000256" key="4">
    <source>
        <dbReference type="ARBA" id="ARBA00022741"/>
    </source>
</evidence>
<comment type="subcellular location">
    <subcellularLocation>
        <location evidence="1">Cell membrane</location>
        <topology evidence="1">Multi-pass membrane protein</topology>
    </subcellularLocation>
</comment>
<dbReference type="Gene3D" id="1.20.1560.10">
    <property type="entry name" value="ABC transporter type 1, transmembrane domain"/>
    <property type="match status" value="1"/>
</dbReference>
<dbReference type="InterPro" id="IPR036640">
    <property type="entry name" value="ABC1_TM_sf"/>
</dbReference>
<dbReference type="GO" id="GO:0005886">
    <property type="term" value="C:plasma membrane"/>
    <property type="evidence" value="ECO:0007669"/>
    <property type="project" value="UniProtKB-SubCell"/>
</dbReference>
<feature type="transmembrane region" description="Helical" evidence="8">
    <location>
        <begin position="155"/>
        <end position="174"/>
    </location>
</feature>